<accession>A0A9E7SWQ7</accession>
<sequence>MNRRTSMALTIALLVVAVAVPLAAASVVPNGAVQEGSDAENESIAPGEQLSAAVGVQDAELDGEVSERAFGLELANAESDEAKAAIIAERHGEDEARLEKLEGRLETLNESREAGEISEGHYRSEVAKVVVEMGSVERRAAIGATAAGELPTDVLSAQGVDVDEIRTLRERAGERGGPDVAATAQSIAGEGVGQPTDDRPDGGNETARDRGNETPGDRGNGSDDEGSSNGR</sequence>
<dbReference type="RefSeq" id="WP_254158921.1">
    <property type="nucleotide sequence ID" value="NZ_CP100355.1"/>
</dbReference>
<dbReference type="EMBL" id="CP100355">
    <property type="protein sequence ID" value="UTF54296.1"/>
    <property type="molecule type" value="Genomic_DNA"/>
</dbReference>
<dbReference type="KEGG" id="sawl:NGM29_03165"/>
<feature type="compositionally biased region" description="Acidic residues" evidence="2">
    <location>
        <begin position="222"/>
        <end position="231"/>
    </location>
</feature>
<gene>
    <name evidence="3" type="ORF">NGM29_03165</name>
</gene>
<dbReference type="Proteomes" id="UP001056855">
    <property type="component" value="Chromosome"/>
</dbReference>
<feature type="coiled-coil region" evidence="1">
    <location>
        <begin position="91"/>
        <end position="118"/>
    </location>
</feature>
<evidence type="ECO:0000256" key="2">
    <source>
        <dbReference type="SAM" id="MobiDB-lite"/>
    </source>
</evidence>
<feature type="compositionally biased region" description="Basic and acidic residues" evidence="2">
    <location>
        <begin position="196"/>
        <end position="216"/>
    </location>
</feature>
<proteinExistence type="predicted"/>
<keyword evidence="1" id="KW-0175">Coiled coil</keyword>
<evidence type="ECO:0000313" key="4">
    <source>
        <dbReference type="Proteomes" id="UP001056855"/>
    </source>
</evidence>
<evidence type="ECO:0000313" key="3">
    <source>
        <dbReference type="EMBL" id="UTF54296.1"/>
    </source>
</evidence>
<organism evidence="3 4">
    <name type="scientific">Natronosalvus rutilus</name>
    <dbReference type="NCBI Taxonomy" id="2953753"/>
    <lineage>
        <taxon>Archaea</taxon>
        <taxon>Methanobacteriati</taxon>
        <taxon>Methanobacteriota</taxon>
        <taxon>Stenosarchaea group</taxon>
        <taxon>Halobacteria</taxon>
        <taxon>Halobacteriales</taxon>
        <taxon>Natrialbaceae</taxon>
        <taxon>Natronosalvus</taxon>
    </lineage>
</organism>
<dbReference type="AlphaFoldDB" id="A0A9E7SWQ7"/>
<dbReference type="GeneID" id="73289013"/>
<name>A0A9E7SWQ7_9EURY</name>
<keyword evidence="4" id="KW-1185">Reference proteome</keyword>
<reference evidence="3" key="1">
    <citation type="submission" date="2022-06" db="EMBL/GenBank/DDBJ databases">
        <title>Diverse halophilic archaea isolated from saline environments.</title>
        <authorList>
            <person name="Cui H.-L."/>
        </authorList>
    </citation>
    <scope>NUCLEOTIDE SEQUENCE</scope>
    <source>
        <strain evidence="3">WLHS1</strain>
    </source>
</reference>
<protein>
    <submittedName>
        <fullName evidence="3">Uncharacterized protein</fullName>
    </submittedName>
</protein>
<feature type="region of interest" description="Disordered" evidence="2">
    <location>
        <begin position="169"/>
        <end position="231"/>
    </location>
</feature>
<evidence type="ECO:0000256" key="1">
    <source>
        <dbReference type="SAM" id="Coils"/>
    </source>
</evidence>